<dbReference type="Proteomes" id="UP000006008">
    <property type="component" value="Unassembled WGS sequence"/>
</dbReference>
<dbReference type="PATRIC" id="fig|742725.3.peg.2234"/>
<dbReference type="Gene3D" id="3.30.70.580">
    <property type="entry name" value="Pseudouridine synthase I, catalytic domain, N-terminal subdomain"/>
    <property type="match status" value="1"/>
</dbReference>
<evidence type="ECO:0000256" key="1">
    <source>
        <dbReference type="ARBA" id="ARBA00009375"/>
    </source>
</evidence>
<dbReference type="FunFam" id="3.30.70.580:FF:000001">
    <property type="entry name" value="tRNA pseudouridine synthase A"/>
    <property type="match status" value="1"/>
</dbReference>
<evidence type="ECO:0000256" key="2">
    <source>
        <dbReference type="ARBA" id="ARBA00022694"/>
    </source>
</evidence>
<name>G5H981_9BACT</name>
<dbReference type="Pfam" id="PF01416">
    <property type="entry name" value="PseudoU_synth_1"/>
    <property type="match status" value="2"/>
</dbReference>
<feature type="domain" description="Pseudouridine synthase I TruA alpha/beta" evidence="8">
    <location>
        <begin position="141"/>
        <end position="243"/>
    </location>
</feature>
<keyword evidence="2 4" id="KW-0819">tRNA processing</keyword>
<evidence type="ECO:0000259" key="8">
    <source>
        <dbReference type="Pfam" id="PF01416"/>
    </source>
</evidence>
<dbReference type="eggNOG" id="COG0101">
    <property type="taxonomic scope" value="Bacteria"/>
</dbReference>
<evidence type="ECO:0000256" key="5">
    <source>
        <dbReference type="PIRSR" id="PIRSR001430-1"/>
    </source>
</evidence>
<evidence type="ECO:0000256" key="4">
    <source>
        <dbReference type="HAMAP-Rule" id="MF_00171"/>
    </source>
</evidence>
<comment type="caution">
    <text evidence="9">The sequence shown here is derived from an EMBL/GenBank/DDBJ whole genome shotgun (WGS) entry which is preliminary data.</text>
</comment>
<dbReference type="RefSeq" id="WP_009134973.1">
    <property type="nucleotide sequence ID" value="NZ_CP102250.1"/>
</dbReference>
<dbReference type="PANTHER" id="PTHR11142">
    <property type="entry name" value="PSEUDOURIDYLATE SYNTHASE"/>
    <property type="match status" value="1"/>
</dbReference>
<dbReference type="EMBL" id="ADLD01000013">
    <property type="protein sequence ID" value="EHB92118.1"/>
    <property type="molecule type" value="Genomic_DNA"/>
</dbReference>
<comment type="similarity">
    <text evidence="1 4 7">Belongs to the tRNA pseudouridine synthase TruA family.</text>
</comment>
<dbReference type="CDD" id="cd02570">
    <property type="entry name" value="PseudoU_synth_EcTruA"/>
    <property type="match status" value="1"/>
</dbReference>
<evidence type="ECO:0000313" key="9">
    <source>
        <dbReference type="EMBL" id="EHB92118.1"/>
    </source>
</evidence>
<dbReference type="EC" id="5.4.99.12" evidence="4"/>
<feature type="domain" description="Pseudouridine synthase I TruA alpha/beta" evidence="8">
    <location>
        <begin position="9"/>
        <end position="104"/>
    </location>
</feature>
<sequence>MRYFLELSYSGKAYNGWQIQNNAPSVQQTLQEALSTILRVPTGVVGAGRTDTGVHAARYVAHFDAECPLEEPQRFCYHLNAILPWDIAVQDVRRVRDDAHARFDAVEREYKYYVSPRKDPFRRDVAYQLIMPLDLDRMNEAAETLLGRQDFTSFSKLHSGNKTNICRVTRAQWREQDGCYVFTVAADRFLRNMVRAIVGTLLDVGRGKLSVEGFRAVIDGRDRALAGTSAPPQGLFLTRVDYPDDVYVKQH</sequence>
<dbReference type="HAMAP" id="MF_00171">
    <property type="entry name" value="TruA"/>
    <property type="match status" value="1"/>
</dbReference>
<accession>G5H981</accession>
<organism evidence="9 10">
    <name type="scientific">Alistipes indistinctus YIT 12060</name>
    <dbReference type="NCBI Taxonomy" id="742725"/>
    <lineage>
        <taxon>Bacteria</taxon>
        <taxon>Pseudomonadati</taxon>
        <taxon>Bacteroidota</taxon>
        <taxon>Bacteroidia</taxon>
        <taxon>Bacteroidales</taxon>
        <taxon>Rikenellaceae</taxon>
        <taxon>Alistipes</taxon>
    </lineage>
</organism>
<dbReference type="InterPro" id="IPR020095">
    <property type="entry name" value="PsdUridine_synth_TruA_C"/>
</dbReference>
<comment type="catalytic activity">
    <reaction evidence="4 7">
        <text>uridine(38/39/40) in tRNA = pseudouridine(38/39/40) in tRNA</text>
        <dbReference type="Rhea" id="RHEA:22376"/>
        <dbReference type="Rhea" id="RHEA-COMP:10085"/>
        <dbReference type="Rhea" id="RHEA-COMP:10087"/>
        <dbReference type="ChEBI" id="CHEBI:65314"/>
        <dbReference type="ChEBI" id="CHEBI:65315"/>
        <dbReference type="EC" id="5.4.99.12"/>
    </reaction>
</comment>
<comment type="function">
    <text evidence="4">Formation of pseudouridine at positions 38, 39 and 40 in the anticodon stem and loop of transfer RNAs.</text>
</comment>
<dbReference type="STRING" id="742725.HMPREF9450_02167"/>
<dbReference type="InterPro" id="IPR020103">
    <property type="entry name" value="PsdUridine_synth_cat_dom_sf"/>
</dbReference>
<dbReference type="GeneID" id="92814811"/>
<dbReference type="AlphaFoldDB" id="G5H981"/>
<protein>
    <recommendedName>
        <fullName evidence="4">tRNA pseudouridine synthase A</fullName>
        <ecNumber evidence="4">5.4.99.12</ecNumber>
    </recommendedName>
    <alternativeName>
        <fullName evidence="4">tRNA pseudouridine(38-40) synthase</fullName>
    </alternativeName>
    <alternativeName>
        <fullName evidence="4">tRNA pseudouridylate synthase I</fullName>
    </alternativeName>
    <alternativeName>
        <fullName evidence="4">tRNA-uridine isomerase I</fullName>
    </alternativeName>
</protein>
<dbReference type="PIRSF" id="PIRSF001430">
    <property type="entry name" value="tRNA_psdUrid_synth"/>
    <property type="match status" value="1"/>
</dbReference>
<reference evidence="9 10" key="1">
    <citation type="submission" date="2011-08" db="EMBL/GenBank/DDBJ databases">
        <title>The Genome Sequence of Alistipes indistinctus YIT 12060.</title>
        <authorList>
            <consortium name="The Broad Institute Genome Sequencing Platform"/>
            <person name="Earl A."/>
            <person name="Ward D."/>
            <person name="Feldgarden M."/>
            <person name="Gevers D."/>
            <person name="Morotomi M."/>
            <person name="Young S.K."/>
            <person name="Zeng Q."/>
            <person name="Gargeya S."/>
            <person name="Fitzgerald M."/>
            <person name="Haas B."/>
            <person name="Abouelleil A."/>
            <person name="Alvarado L."/>
            <person name="Arachchi H.M."/>
            <person name="Berlin A."/>
            <person name="Brown A."/>
            <person name="Chapman S.B."/>
            <person name="Chen Z."/>
            <person name="Dunbar C."/>
            <person name="Freedman E."/>
            <person name="Gearin G."/>
            <person name="Gellesch M."/>
            <person name="Goldberg J."/>
            <person name="Griggs A."/>
            <person name="Gujja S."/>
            <person name="Heiman D."/>
            <person name="Howarth C."/>
            <person name="Larson L."/>
            <person name="Lui A."/>
            <person name="MacDonald P.J.P."/>
            <person name="Montmayeur A."/>
            <person name="Murphy C."/>
            <person name="Neiman D."/>
            <person name="Pearson M."/>
            <person name="Priest M."/>
            <person name="Roberts A."/>
            <person name="Saif S."/>
            <person name="Shea T."/>
            <person name="Shenoy N."/>
            <person name="Sisk P."/>
            <person name="Stolte C."/>
            <person name="Sykes S."/>
            <person name="Wortman J."/>
            <person name="Nusbaum C."/>
            <person name="Birren B."/>
        </authorList>
    </citation>
    <scope>NUCLEOTIDE SEQUENCE [LARGE SCALE GENOMIC DNA]</scope>
    <source>
        <strain evidence="9 10">YIT 12060</strain>
    </source>
</reference>
<gene>
    <name evidence="4" type="primary">truA</name>
    <name evidence="9" type="ORF">HMPREF9450_02167</name>
</gene>
<feature type="binding site" evidence="4 6">
    <location>
        <position position="110"/>
    </location>
    <ligand>
        <name>substrate</name>
    </ligand>
</feature>
<dbReference type="GO" id="GO:0160147">
    <property type="term" value="F:tRNA pseudouridine(38-40) synthase activity"/>
    <property type="evidence" value="ECO:0007669"/>
    <property type="project" value="UniProtKB-EC"/>
</dbReference>
<keyword evidence="3 4" id="KW-0413">Isomerase</keyword>
<evidence type="ECO:0000256" key="7">
    <source>
        <dbReference type="RuleBase" id="RU003792"/>
    </source>
</evidence>
<dbReference type="HOGENOM" id="CLU_014673_0_1_10"/>
<dbReference type="NCBIfam" id="TIGR00071">
    <property type="entry name" value="hisT_truA"/>
    <property type="match status" value="1"/>
</dbReference>
<dbReference type="SUPFAM" id="SSF55120">
    <property type="entry name" value="Pseudouridine synthase"/>
    <property type="match status" value="1"/>
</dbReference>
<dbReference type="OrthoDB" id="9811823at2"/>
<comment type="subunit">
    <text evidence="4">Homodimer.</text>
</comment>
<dbReference type="Gene3D" id="3.30.70.660">
    <property type="entry name" value="Pseudouridine synthase I, catalytic domain, C-terminal subdomain"/>
    <property type="match status" value="1"/>
</dbReference>
<dbReference type="InterPro" id="IPR020097">
    <property type="entry name" value="PsdUridine_synth_TruA_a/b_dom"/>
</dbReference>
<dbReference type="GO" id="GO:0031119">
    <property type="term" value="P:tRNA pseudouridine synthesis"/>
    <property type="evidence" value="ECO:0007669"/>
    <property type="project" value="UniProtKB-UniRule"/>
</dbReference>
<proteinExistence type="inferred from homology"/>
<dbReference type="GO" id="GO:0003723">
    <property type="term" value="F:RNA binding"/>
    <property type="evidence" value="ECO:0007669"/>
    <property type="project" value="InterPro"/>
</dbReference>
<dbReference type="PANTHER" id="PTHR11142:SF0">
    <property type="entry name" value="TRNA PSEUDOURIDINE SYNTHASE-LIKE 1"/>
    <property type="match status" value="1"/>
</dbReference>
<comment type="caution">
    <text evidence="4">Lacks conserved residue(s) required for the propagation of feature annotation.</text>
</comment>
<evidence type="ECO:0000313" key="10">
    <source>
        <dbReference type="Proteomes" id="UP000006008"/>
    </source>
</evidence>
<dbReference type="InterPro" id="IPR001406">
    <property type="entry name" value="PsdUridine_synth_TruA"/>
</dbReference>
<feature type="active site" description="Nucleophile" evidence="4 5">
    <location>
        <position position="51"/>
    </location>
</feature>
<keyword evidence="10" id="KW-1185">Reference proteome</keyword>
<evidence type="ECO:0000256" key="3">
    <source>
        <dbReference type="ARBA" id="ARBA00023235"/>
    </source>
</evidence>
<dbReference type="InterPro" id="IPR020094">
    <property type="entry name" value="TruA/RsuA/RluB/E/F_N"/>
</dbReference>
<evidence type="ECO:0000256" key="6">
    <source>
        <dbReference type="PIRSR" id="PIRSR001430-2"/>
    </source>
</evidence>